<comment type="similarity">
    <text evidence="1">Belongs to the RelB/DinJ antitoxin family.</text>
</comment>
<dbReference type="InterPro" id="IPR013321">
    <property type="entry name" value="Arc_rbn_hlx_hlx"/>
</dbReference>
<protein>
    <submittedName>
        <fullName evidence="3">Addiction module antitoxin</fullName>
    </submittedName>
</protein>
<dbReference type="AlphaFoldDB" id="A0A1T0AS90"/>
<sequence length="107" mass="12401">MSYTNFNMRLDDNLRGRAYPILEQYGLTPSQAVRMFFNQIAQTGKIPLSFDWVEVSNLTPKAQARLRQTEQEFANGDYTCYESLDELNQAMEKVFKKALKIGNVRLL</sequence>
<accession>A0A1T0AS90</accession>
<gene>
    <name evidence="3" type="ORF">B0187_05955</name>
</gene>
<proteinExistence type="inferred from homology"/>
<dbReference type="EMBL" id="MUYA01000007">
    <property type="protein sequence ID" value="OOR99299.1"/>
    <property type="molecule type" value="Genomic_DNA"/>
</dbReference>
<dbReference type="GO" id="GO:0006351">
    <property type="term" value="P:DNA-templated transcription"/>
    <property type="evidence" value="ECO:0007669"/>
    <property type="project" value="TreeGrafter"/>
</dbReference>
<evidence type="ECO:0000256" key="2">
    <source>
        <dbReference type="ARBA" id="ARBA00022649"/>
    </source>
</evidence>
<dbReference type="RefSeq" id="WP_078236946.1">
    <property type="nucleotide sequence ID" value="NZ_MUYA01000007.1"/>
</dbReference>
<dbReference type="Gene3D" id="1.10.1220.10">
    <property type="entry name" value="Met repressor-like"/>
    <property type="match status" value="1"/>
</dbReference>
<dbReference type="STRING" id="734.B0187_05955"/>
<evidence type="ECO:0000313" key="4">
    <source>
        <dbReference type="Proteomes" id="UP000190867"/>
    </source>
</evidence>
<name>A0A1T0AS90_9PAST</name>
<dbReference type="PANTHER" id="PTHR38781">
    <property type="entry name" value="ANTITOXIN DINJ-RELATED"/>
    <property type="match status" value="1"/>
</dbReference>
<evidence type="ECO:0000256" key="1">
    <source>
        <dbReference type="ARBA" id="ARBA00010562"/>
    </source>
</evidence>
<keyword evidence="4" id="KW-1185">Reference proteome</keyword>
<dbReference type="InterPro" id="IPR007337">
    <property type="entry name" value="RelB/DinJ"/>
</dbReference>
<comment type="caution">
    <text evidence="3">The sequence shown here is derived from an EMBL/GenBank/DDBJ whole genome shotgun (WGS) entry which is preliminary data.</text>
</comment>
<dbReference type="Pfam" id="PF04221">
    <property type="entry name" value="RelB"/>
    <property type="match status" value="1"/>
</dbReference>
<dbReference type="Proteomes" id="UP000190867">
    <property type="component" value="Unassembled WGS sequence"/>
</dbReference>
<dbReference type="NCBIfam" id="TIGR02384">
    <property type="entry name" value="RelB_DinJ"/>
    <property type="match status" value="1"/>
</dbReference>
<dbReference type="OrthoDB" id="8613542at2"/>
<dbReference type="GO" id="GO:0006355">
    <property type="term" value="P:regulation of DNA-templated transcription"/>
    <property type="evidence" value="ECO:0007669"/>
    <property type="project" value="InterPro"/>
</dbReference>
<dbReference type="PANTHER" id="PTHR38781:SF1">
    <property type="entry name" value="ANTITOXIN DINJ-RELATED"/>
    <property type="match status" value="1"/>
</dbReference>
<organism evidence="3 4">
    <name type="scientific">Haemophilus paracuniculus</name>
    <dbReference type="NCBI Taxonomy" id="734"/>
    <lineage>
        <taxon>Bacteria</taxon>
        <taxon>Pseudomonadati</taxon>
        <taxon>Pseudomonadota</taxon>
        <taxon>Gammaproteobacteria</taxon>
        <taxon>Pasteurellales</taxon>
        <taxon>Pasteurellaceae</taxon>
        <taxon>Haemophilus</taxon>
    </lineage>
</organism>
<reference evidence="3 4" key="1">
    <citation type="submission" date="2017-02" db="EMBL/GenBank/DDBJ databases">
        <title>Draft genome sequence of Haemophilus paracuniculus CCUG 43573 type strain.</title>
        <authorList>
            <person name="Engstrom-Jakobsson H."/>
            <person name="Salva-Serra F."/>
            <person name="Thorell K."/>
            <person name="Gonzales-Siles L."/>
            <person name="Karlsson R."/>
            <person name="Boulund F."/>
            <person name="Engstrand L."/>
            <person name="Kristiansson E."/>
            <person name="Moore E."/>
        </authorList>
    </citation>
    <scope>NUCLEOTIDE SEQUENCE [LARGE SCALE GENOMIC DNA]</scope>
    <source>
        <strain evidence="3 4">CCUG 43573</strain>
    </source>
</reference>
<evidence type="ECO:0000313" key="3">
    <source>
        <dbReference type="EMBL" id="OOR99299.1"/>
    </source>
</evidence>
<keyword evidence="2" id="KW-1277">Toxin-antitoxin system</keyword>